<gene>
    <name evidence="8" type="ORF">BW143_12105</name>
</gene>
<dbReference type="Pfam" id="PF08279">
    <property type="entry name" value="HTH_11"/>
    <property type="match status" value="1"/>
</dbReference>
<dbReference type="OrthoDB" id="9776005at2"/>
<dbReference type="RefSeq" id="WP_076761227.1">
    <property type="nucleotide sequence ID" value="NZ_CP133085.1"/>
</dbReference>
<dbReference type="GO" id="GO:0009401">
    <property type="term" value="P:phosphoenolpyruvate-dependent sugar phosphotransferase system"/>
    <property type="evidence" value="ECO:0007669"/>
    <property type="project" value="InterPro"/>
</dbReference>
<dbReference type="Gene3D" id="1.10.10.10">
    <property type="entry name" value="Winged helix-like DNA-binding domain superfamily/Winged helix DNA-binding domain"/>
    <property type="match status" value="2"/>
</dbReference>
<dbReference type="PROSITE" id="PS51099">
    <property type="entry name" value="PTS_EIIB_TYPE_2"/>
    <property type="match status" value="1"/>
</dbReference>
<evidence type="ECO:0000313" key="9">
    <source>
        <dbReference type="Proteomes" id="UP000187367"/>
    </source>
</evidence>
<dbReference type="Pfam" id="PF00874">
    <property type="entry name" value="PRD"/>
    <property type="match status" value="2"/>
</dbReference>
<dbReference type="InterPro" id="IPR016152">
    <property type="entry name" value="PTrfase/Anion_transptr"/>
</dbReference>
<evidence type="ECO:0000256" key="2">
    <source>
        <dbReference type="ARBA" id="ARBA00022737"/>
    </source>
</evidence>
<proteinExistence type="predicted"/>
<dbReference type="Gene3D" id="3.40.50.2300">
    <property type="match status" value="1"/>
</dbReference>
<dbReference type="PROSITE" id="PS51372">
    <property type="entry name" value="PRD_2"/>
    <property type="match status" value="2"/>
</dbReference>
<dbReference type="EMBL" id="MTJL01000023">
    <property type="protein sequence ID" value="OMI04969.1"/>
    <property type="molecule type" value="Genomic_DNA"/>
</dbReference>
<dbReference type="Proteomes" id="UP000187367">
    <property type="component" value="Unassembled WGS sequence"/>
</dbReference>
<feature type="domain" description="PTS EIIB type-2" evidence="6">
    <location>
        <begin position="414"/>
        <end position="503"/>
    </location>
</feature>
<dbReference type="Pfam" id="PF00359">
    <property type="entry name" value="PTS_EIIA_2"/>
    <property type="match status" value="1"/>
</dbReference>
<dbReference type="PROSITE" id="PS51094">
    <property type="entry name" value="PTS_EIIA_TYPE_2"/>
    <property type="match status" value="1"/>
</dbReference>
<dbReference type="Gene3D" id="3.40.930.10">
    <property type="entry name" value="Mannitol-specific EII, Chain A"/>
    <property type="match status" value="1"/>
</dbReference>
<dbReference type="AlphaFoldDB" id="A0A1R1RXU8"/>
<feature type="domain" description="PRD" evidence="7">
    <location>
        <begin position="196"/>
        <end position="301"/>
    </location>
</feature>
<protein>
    <submittedName>
        <fullName evidence="8">PTS sugar transporter subunit IIA</fullName>
    </submittedName>
</protein>
<dbReference type="InterPro" id="IPR036388">
    <property type="entry name" value="WH-like_DNA-bd_sf"/>
</dbReference>
<feature type="domain" description="PRD" evidence="7">
    <location>
        <begin position="306"/>
        <end position="411"/>
    </location>
</feature>
<dbReference type="InterPro" id="IPR011608">
    <property type="entry name" value="PRD"/>
</dbReference>
<dbReference type="Gene3D" id="1.10.1790.10">
    <property type="entry name" value="PRD domain"/>
    <property type="match status" value="2"/>
</dbReference>
<dbReference type="InterPro" id="IPR036095">
    <property type="entry name" value="PTS_EIIB-like_sf"/>
</dbReference>
<keyword evidence="9" id="KW-1185">Reference proteome</keyword>
<evidence type="ECO:0000259" key="7">
    <source>
        <dbReference type="PROSITE" id="PS51372"/>
    </source>
</evidence>
<dbReference type="PANTHER" id="PTHR30185">
    <property type="entry name" value="CRYPTIC BETA-GLUCOSIDE BGL OPERON ANTITERMINATOR"/>
    <property type="match status" value="1"/>
</dbReference>
<keyword evidence="8" id="KW-0762">Sugar transport</keyword>
<sequence length="692" mass="78560">MYMTAREQKLIKYLLNQNRYVKINEIAEYIEVSTRTVHRELKGVKSALEKYQLKLDKQPGKGLKLVGAYKDKQRLFSDLTYESHVEYSADERKLLILCAMLEAGEPIKLYTIANDLQVTAATISHDLDELENWIAPFGLSLIRKRGYGIELRGPEDAKRKIVGNLMADKLDVQQFLETIEMNIKGKNQTAEKIFGVVSRGKLLKAEKTLFHIKEKHGLSLSDSAYIALVVHLTFAVERIQLGEVINMNEEELKELKNTKEFELALALAKSLEEAFRVKIPEAEAGYITMHLRSANRSFKTDYSAEEIELDTALRTKKLIDFISCKTGQSLNDNHSLYEGLIAHLEPAMIRMKEKMSVYNPLTEQIKKDYFLLYMAIEEGVEKFFPEIHFPDEEIAFIALHFGSALEMNKQKINISALVICSSGIGSSKMLASRLKKELPEIASFEISSLMELKTKKAEAYDIIVSTVPIPYEGIDYVTVSPLLDEEDVKQVKHQLTRKIPLILKKKRTAQKQREPFPDMLDIARKIDHYAAAIQDILSHFAVEVLETEGSHENTVRHICRMLEEQGLITDARQMAEGLLKRETQGGLGIPGTSFALFHLKSEAAALPLFKTVDLTKPYEIRGMDGNVMKMSRMLIMLAPDDLSPEGSEILSLISSSIIESDESIRAYQTGDAGQLYSRLNTLFHKFIQDKEW</sequence>
<dbReference type="SUPFAM" id="SSF46785">
    <property type="entry name" value="Winged helix' DNA-binding domain"/>
    <property type="match status" value="2"/>
</dbReference>
<dbReference type="SUPFAM" id="SSF55804">
    <property type="entry name" value="Phoshotransferase/anion transport protein"/>
    <property type="match status" value="1"/>
</dbReference>
<dbReference type="InterPro" id="IPR050661">
    <property type="entry name" value="BglG_antiterminators"/>
</dbReference>
<evidence type="ECO:0000256" key="1">
    <source>
        <dbReference type="ARBA" id="ARBA00022679"/>
    </source>
</evidence>
<accession>A0A1R1RXU8</accession>
<dbReference type="GeneID" id="92788320"/>
<keyword evidence="4" id="KW-0804">Transcription</keyword>
<comment type="caution">
    <text evidence="8">The sequence shown here is derived from an EMBL/GenBank/DDBJ whole genome shotgun (WGS) entry which is preliminary data.</text>
</comment>
<reference evidence="8 9" key="1">
    <citation type="submission" date="2017-01" db="EMBL/GenBank/DDBJ databases">
        <title>Bacillus phylogenomics.</title>
        <authorList>
            <person name="Dunlap C."/>
        </authorList>
    </citation>
    <scope>NUCLEOTIDE SEQUENCE [LARGE SCALE GENOMIC DNA]</scope>
    <source>
        <strain evidence="8 9">NRRL B-41282</strain>
    </source>
</reference>
<dbReference type="PANTHER" id="PTHR30185:SF18">
    <property type="entry name" value="TRANSCRIPTIONAL REGULATOR MTLR"/>
    <property type="match status" value="1"/>
</dbReference>
<dbReference type="Pfam" id="PF02302">
    <property type="entry name" value="PTS_IIB"/>
    <property type="match status" value="1"/>
</dbReference>
<accession>A0A1R1QK13</accession>
<dbReference type="CDD" id="cd05568">
    <property type="entry name" value="PTS_IIB_bgl_like"/>
    <property type="match status" value="1"/>
</dbReference>
<evidence type="ECO:0000259" key="5">
    <source>
        <dbReference type="PROSITE" id="PS51094"/>
    </source>
</evidence>
<keyword evidence="3" id="KW-0805">Transcription regulation</keyword>
<name>A0A1R1RXU8_9BACI</name>
<dbReference type="InterPro" id="IPR013196">
    <property type="entry name" value="HTH_11"/>
</dbReference>
<evidence type="ECO:0000256" key="3">
    <source>
        <dbReference type="ARBA" id="ARBA00023015"/>
    </source>
</evidence>
<keyword evidence="8" id="KW-0813">Transport</keyword>
<dbReference type="InterPro" id="IPR013011">
    <property type="entry name" value="PTS_EIIB_2"/>
</dbReference>
<dbReference type="InterPro" id="IPR002178">
    <property type="entry name" value="PTS_EIIA_type-2_dom"/>
</dbReference>
<dbReference type="GO" id="GO:0006355">
    <property type="term" value="P:regulation of DNA-templated transcription"/>
    <property type="evidence" value="ECO:0007669"/>
    <property type="project" value="InterPro"/>
</dbReference>
<keyword evidence="1" id="KW-0808">Transferase</keyword>
<evidence type="ECO:0000259" key="6">
    <source>
        <dbReference type="PROSITE" id="PS51099"/>
    </source>
</evidence>
<feature type="domain" description="PTS EIIA type-2" evidence="5">
    <location>
        <begin position="535"/>
        <end position="682"/>
    </location>
</feature>
<dbReference type="InterPro" id="IPR036634">
    <property type="entry name" value="PRD_sf"/>
</dbReference>
<dbReference type="GO" id="GO:0008982">
    <property type="term" value="F:protein-N(PI)-phosphohistidine-sugar phosphotransferase activity"/>
    <property type="evidence" value="ECO:0007669"/>
    <property type="project" value="InterPro"/>
</dbReference>
<evidence type="ECO:0000256" key="4">
    <source>
        <dbReference type="ARBA" id="ARBA00023163"/>
    </source>
</evidence>
<dbReference type="InterPro" id="IPR003501">
    <property type="entry name" value="PTS_EIIB_2/3"/>
</dbReference>
<organism evidence="8 9">
    <name type="scientific">Bacillus swezeyi</name>
    <dbReference type="NCBI Taxonomy" id="1925020"/>
    <lineage>
        <taxon>Bacteria</taxon>
        <taxon>Bacillati</taxon>
        <taxon>Bacillota</taxon>
        <taxon>Bacilli</taxon>
        <taxon>Bacillales</taxon>
        <taxon>Bacillaceae</taxon>
        <taxon>Bacillus</taxon>
    </lineage>
</organism>
<dbReference type="InterPro" id="IPR036390">
    <property type="entry name" value="WH_DNA-bd_sf"/>
</dbReference>
<dbReference type="SUPFAM" id="SSF63520">
    <property type="entry name" value="PTS-regulatory domain, PRD"/>
    <property type="match status" value="2"/>
</dbReference>
<evidence type="ECO:0000313" key="8">
    <source>
        <dbReference type="EMBL" id="OMI04969.1"/>
    </source>
</evidence>
<keyword evidence="2" id="KW-0677">Repeat</keyword>
<dbReference type="SUPFAM" id="SSF52794">
    <property type="entry name" value="PTS system IIB component-like"/>
    <property type="match status" value="1"/>
</dbReference>